<dbReference type="KEGG" id="lpk:LACPI_1232"/>
<dbReference type="Proteomes" id="UP000033166">
    <property type="component" value="Chromosome I"/>
</dbReference>
<dbReference type="AlphaFoldDB" id="A0A0D6DXE6"/>
<dbReference type="EMBL" id="LN774769">
    <property type="protein sequence ID" value="CEN28432.1"/>
    <property type="molecule type" value="Genomic_DNA"/>
</dbReference>
<gene>
    <name evidence="1" type="ORF">LACPI_1232</name>
</gene>
<dbReference type="HOGENOM" id="CLU_185125_0_0_9"/>
<accession>A0A0D6DXE6</accession>
<proteinExistence type="predicted"/>
<reference evidence="2" key="1">
    <citation type="submission" date="2015-01" db="EMBL/GenBank/DDBJ databases">
        <authorList>
            <person name="Andreevskaya M."/>
        </authorList>
    </citation>
    <scope>NUCLEOTIDE SEQUENCE [LARGE SCALE GENOMIC DNA]</scope>
    <source>
        <strain evidence="2">MKFS47</strain>
    </source>
</reference>
<protein>
    <submittedName>
        <fullName evidence="1">Uncharacterized protein</fullName>
    </submittedName>
</protein>
<name>A0A0D6DXE6_9LACT</name>
<dbReference type="RefSeq" id="WP_047915570.1">
    <property type="nucleotide sequence ID" value="NZ_LN774769.1"/>
</dbReference>
<evidence type="ECO:0000313" key="2">
    <source>
        <dbReference type="Proteomes" id="UP000033166"/>
    </source>
</evidence>
<evidence type="ECO:0000313" key="1">
    <source>
        <dbReference type="EMBL" id="CEN28432.1"/>
    </source>
</evidence>
<organism evidence="1 2">
    <name type="scientific">Pseudolactococcus piscium MKFS47</name>
    <dbReference type="NCBI Taxonomy" id="297352"/>
    <lineage>
        <taxon>Bacteria</taxon>
        <taxon>Bacillati</taxon>
        <taxon>Bacillota</taxon>
        <taxon>Bacilli</taxon>
        <taxon>Lactobacillales</taxon>
        <taxon>Streptococcaceae</taxon>
        <taxon>Pseudolactococcus</taxon>
    </lineage>
</organism>
<dbReference type="STRING" id="1364.LP2241_30232"/>
<sequence>MDILEQALIDLQKQIQKIRILAHGFSRNNMSSNNADKVKKDKKAEIRRIKSALSMSSDALSHSVKGAFGEKLTTTLDKQKQLLDSL</sequence>